<gene>
    <name evidence="1" type="ORF">LY79DRAFT_18594</name>
</gene>
<proteinExistence type="predicted"/>
<dbReference type="Proteomes" id="UP001230504">
    <property type="component" value="Unassembled WGS sequence"/>
</dbReference>
<protein>
    <submittedName>
        <fullName evidence="1">Uncharacterized protein</fullName>
    </submittedName>
</protein>
<comment type="caution">
    <text evidence="1">The sequence shown here is derived from an EMBL/GenBank/DDBJ whole genome shotgun (WGS) entry which is preliminary data.</text>
</comment>
<accession>A0AAD8VCS5</accession>
<evidence type="ECO:0000313" key="1">
    <source>
        <dbReference type="EMBL" id="KAK1600423.1"/>
    </source>
</evidence>
<dbReference type="AlphaFoldDB" id="A0AAD8VCS5"/>
<sequence length="198" mass="21672">MIQADVSFFPFPFCQSPTVLGISSSGVVIPVAGSIGAVLQLCPALPKPGYPRGQPQVSEEKASSDLRRCFLDQPSRDVQVNIDGVLGKDLRVFGWLAQDFERRRYPTSFCDDWAIARSIFITEGGEGAWGRWLKAAAGHLAGEISLGHPQFDQAWCALLCRQRTVAVAGEGHPLPTGWRGQGRMCILRSIWQIGSDMK</sequence>
<dbReference type="EMBL" id="JAHLJV010000001">
    <property type="protein sequence ID" value="KAK1600423.1"/>
    <property type="molecule type" value="Genomic_DNA"/>
</dbReference>
<name>A0AAD8VCS5_9PEZI</name>
<keyword evidence="2" id="KW-1185">Reference proteome</keyword>
<dbReference type="GeneID" id="85435589"/>
<dbReference type="RefSeq" id="XP_060420919.1">
    <property type="nucleotide sequence ID" value="XM_060551349.1"/>
</dbReference>
<organism evidence="1 2">
    <name type="scientific">Colletotrichum navitas</name>
    <dbReference type="NCBI Taxonomy" id="681940"/>
    <lineage>
        <taxon>Eukaryota</taxon>
        <taxon>Fungi</taxon>
        <taxon>Dikarya</taxon>
        <taxon>Ascomycota</taxon>
        <taxon>Pezizomycotina</taxon>
        <taxon>Sordariomycetes</taxon>
        <taxon>Hypocreomycetidae</taxon>
        <taxon>Glomerellales</taxon>
        <taxon>Glomerellaceae</taxon>
        <taxon>Colletotrichum</taxon>
        <taxon>Colletotrichum graminicola species complex</taxon>
    </lineage>
</organism>
<reference evidence="1" key="1">
    <citation type="submission" date="2021-06" db="EMBL/GenBank/DDBJ databases">
        <title>Comparative genomics, transcriptomics and evolutionary studies reveal genomic signatures of adaptation to plant cell wall in hemibiotrophic fungi.</title>
        <authorList>
            <consortium name="DOE Joint Genome Institute"/>
            <person name="Baroncelli R."/>
            <person name="Diaz J.F."/>
            <person name="Benocci T."/>
            <person name="Peng M."/>
            <person name="Battaglia E."/>
            <person name="Haridas S."/>
            <person name="Andreopoulos W."/>
            <person name="Labutti K."/>
            <person name="Pangilinan J."/>
            <person name="Floch G.L."/>
            <person name="Makela M.R."/>
            <person name="Henrissat B."/>
            <person name="Grigoriev I.V."/>
            <person name="Crouch J.A."/>
            <person name="De Vries R.P."/>
            <person name="Sukno S.A."/>
            <person name="Thon M.R."/>
        </authorList>
    </citation>
    <scope>NUCLEOTIDE SEQUENCE</scope>
    <source>
        <strain evidence="1">CBS 125086</strain>
    </source>
</reference>
<evidence type="ECO:0000313" key="2">
    <source>
        <dbReference type="Proteomes" id="UP001230504"/>
    </source>
</evidence>